<keyword evidence="2" id="KW-0472">Membrane</keyword>
<evidence type="ECO:0000256" key="4">
    <source>
        <dbReference type="ARBA" id="ARBA00022840"/>
    </source>
</evidence>
<dbReference type="AlphaFoldDB" id="A0A3N7JSI0"/>
<dbReference type="Proteomes" id="UP000267464">
    <property type="component" value="Unassembled WGS sequence"/>
</dbReference>
<keyword evidence="5" id="KW-1278">Translocase</keyword>
<keyword evidence="4 9" id="KW-0067">ATP-binding</keyword>
<dbReference type="InterPro" id="IPR017871">
    <property type="entry name" value="ABC_transporter-like_CS"/>
</dbReference>
<organism evidence="9 10">
    <name type="scientific">Piscinibacter terrae</name>
    <dbReference type="NCBI Taxonomy" id="2496871"/>
    <lineage>
        <taxon>Bacteria</taxon>
        <taxon>Pseudomonadati</taxon>
        <taxon>Pseudomonadota</taxon>
        <taxon>Betaproteobacteria</taxon>
        <taxon>Burkholderiales</taxon>
        <taxon>Sphaerotilaceae</taxon>
        <taxon>Piscinibacter</taxon>
    </lineage>
</organism>
<dbReference type="EMBL" id="QUSW01000009">
    <property type="protein sequence ID" value="RQP21965.1"/>
    <property type="molecule type" value="Genomic_DNA"/>
</dbReference>
<keyword evidence="3" id="KW-0547">Nucleotide-binding</keyword>
<dbReference type="PANTHER" id="PTHR42794:SF1">
    <property type="entry name" value="HEMIN IMPORT ATP-BINDING PROTEIN HMUV"/>
    <property type="match status" value="1"/>
</dbReference>
<evidence type="ECO:0000256" key="6">
    <source>
        <dbReference type="ARBA" id="ARBA00037066"/>
    </source>
</evidence>
<dbReference type="RefSeq" id="WP_124543379.1">
    <property type="nucleotide sequence ID" value="NZ_QUSW01000009.1"/>
</dbReference>
<evidence type="ECO:0000256" key="3">
    <source>
        <dbReference type="ARBA" id="ARBA00022741"/>
    </source>
</evidence>
<evidence type="ECO:0000259" key="8">
    <source>
        <dbReference type="PROSITE" id="PS50893"/>
    </source>
</evidence>
<dbReference type="InterPro" id="IPR003439">
    <property type="entry name" value="ABC_transporter-like_ATP-bd"/>
</dbReference>
<dbReference type="Pfam" id="PF00005">
    <property type="entry name" value="ABC_tran"/>
    <property type="match status" value="1"/>
</dbReference>
<dbReference type="GO" id="GO:0016887">
    <property type="term" value="F:ATP hydrolysis activity"/>
    <property type="evidence" value="ECO:0007669"/>
    <property type="project" value="InterPro"/>
</dbReference>
<evidence type="ECO:0000313" key="10">
    <source>
        <dbReference type="Proteomes" id="UP000267464"/>
    </source>
</evidence>
<feature type="domain" description="ABC transporter" evidence="8">
    <location>
        <begin position="8"/>
        <end position="254"/>
    </location>
</feature>
<evidence type="ECO:0000256" key="7">
    <source>
        <dbReference type="SAM" id="MobiDB-lite"/>
    </source>
</evidence>
<comment type="caution">
    <text evidence="9">The sequence shown here is derived from an EMBL/GenBank/DDBJ whole genome shotgun (WGS) entry which is preliminary data.</text>
</comment>
<gene>
    <name evidence="9" type="ORF">DZC73_26420</name>
</gene>
<comment type="function">
    <text evidence="6">Part of the ABC transporter complex HmuTUV involved in hemin import. Responsible for energy coupling to the transport system.</text>
</comment>
<name>A0A3N7JSI0_9BURK</name>
<dbReference type="Gene3D" id="3.40.50.300">
    <property type="entry name" value="P-loop containing nucleotide triphosphate hydrolases"/>
    <property type="match status" value="1"/>
</dbReference>
<reference evidence="9 10" key="1">
    <citation type="submission" date="2018-08" db="EMBL/GenBank/DDBJ databases">
        <authorList>
            <person name="Khan S.A."/>
            <person name="Jeon C.O."/>
            <person name="Chun B.H."/>
            <person name="Jeong S.E."/>
        </authorList>
    </citation>
    <scope>NUCLEOTIDE SEQUENCE [LARGE SCALE GENOMIC DNA]</scope>
    <source>
        <strain evidence="9 10">S-16</strain>
    </source>
</reference>
<evidence type="ECO:0000313" key="9">
    <source>
        <dbReference type="EMBL" id="RQP21965.1"/>
    </source>
</evidence>
<dbReference type="InterPro" id="IPR027417">
    <property type="entry name" value="P-loop_NTPase"/>
</dbReference>
<dbReference type="PANTHER" id="PTHR42794">
    <property type="entry name" value="HEMIN IMPORT ATP-BINDING PROTEIN HMUV"/>
    <property type="match status" value="1"/>
</dbReference>
<protein>
    <submittedName>
        <fullName evidence="9">ATP-binding cassette domain-containing protein</fullName>
    </submittedName>
</protein>
<dbReference type="GO" id="GO:0005524">
    <property type="term" value="F:ATP binding"/>
    <property type="evidence" value="ECO:0007669"/>
    <property type="project" value="UniProtKB-KW"/>
</dbReference>
<dbReference type="PROSITE" id="PS50893">
    <property type="entry name" value="ABC_TRANSPORTER_2"/>
    <property type="match status" value="1"/>
</dbReference>
<evidence type="ECO:0000256" key="2">
    <source>
        <dbReference type="ARBA" id="ARBA00022475"/>
    </source>
</evidence>
<dbReference type="InterPro" id="IPR003593">
    <property type="entry name" value="AAA+_ATPase"/>
</dbReference>
<keyword evidence="1" id="KW-0813">Transport</keyword>
<evidence type="ECO:0000256" key="5">
    <source>
        <dbReference type="ARBA" id="ARBA00022967"/>
    </source>
</evidence>
<dbReference type="SUPFAM" id="SSF52540">
    <property type="entry name" value="P-loop containing nucleoside triphosphate hydrolases"/>
    <property type="match status" value="1"/>
</dbReference>
<keyword evidence="2" id="KW-1003">Cell membrane</keyword>
<dbReference type="PROSITE" id="PS00211">
    <property type="entry name" value="ABC_TRANSPORTER_1"/>
    <property type="match status" value="1"/>
</dbReference>
<sequence length="277" mass="29397">MTVDGPAVELRGLSAGAAPGASRAVLRGIDLRIQPREQVAVIGPSGAGKTSLLMAMACAVQPLGGSLRVLDRDPWAMSSAQRQALRAQLFLAPQVPPLPPRQRVVAAVLAGRLPSMGLMQSVLQLWHPTQAQLAQEALSRVDLADKLWDRVDRLSGGERQRVGLARLLVSQAGLWLVDEPLSALDPARAGRVMDAMLDAAAREGRTLVCSLHQVAVARERFKRIVALRGGEVFYDGPSAGLDDAAVSQLYEGSADDDVDRAANQPPSAAALPEAMCR</sequence>
<reference evidence="9 10" key="2">
    <citation type="submission" date="2018-12" db="EMBL/GenBank/DDBJ databases">
        <title>Rhizobacter gummiphilus sp. nov., a rubber-degrading bacterium isolated from the soil of a botanical garden in Japan.</title>
        <authorList>
            <person name="Shunsuke S.S."/>
        </authorList>
    </citation>
    <scope>NUCLEOTIDE SEQUENCE [LARGE SCALE GENOMIC DNA]</scope>
    <source>
        <strain evidence="9 10">S-16</strain>
    </source>
</reference>
<feature type="region of interest" description="Disordered" evidence="7">
    <location>
        <begin position="255"/>
        <end position="277"/>
    </location>
</feature>
<dbReference type="SMART" id="SM00382">
    <property type="entry name" value="AAA"/>
    <property type="match status" value="1"/>
</dbReference>
<keyword evidence="10" id="KW-1185">Reference proteome</keyword>
<proteinExistence type="predicted"/>
<dbReference type="OrthoDB" id="9802264at2"/>
<evidence type="ECO:0000256" key="1">
    <source>
        <dbReference type="ARBA" id="ARBA00022448"/>
    </source>
</evidence>
<accession>A0A3N7JSI0</accession>